<comment type="similarity">
    <text evidence="3">Belongs to the claudin family.</text>
</comment>
<reference evidence="12" key="1">
    <citation type="submission" date="2022-07" db="EMBL/GenBank/DDBJ databases">
        <title>Chromosome-level genome of Muraenolepis orangiensis.</title>
        <authorList>
            <person name="Kim J."/>
        </authorList>
    </citation>
    <scope>NUCLEOTIDE SEQUENCE</scope>
    <source>
        <strain evidence="12">KU_S4_2022</strain>
        <tissue evidence="12">Muscle</tissue>
    </source>
</reference>
<evidence type="ECO:0000256" key="11">
    <source>
        <dbReference type="SAM" id="Phobius"/>
    </source>
</evidence>
<feature type="compositionally biased region" description="Polar residues" evidence="10">
    <location>
        <begin position="201"/>
        <end position="217"/>
    </location>
</feature>
<keyword evidence="7" id="KW-0965">Cell junction</keyword>
<dbReference type="GO" id="GO:0005923">
    <property type="term" value="C:bicellular tight junction"/>
    <property type="evidence" value="ECO:0007669"/>
    <property type="project" value="UniProtKB-SubCell"/>
</dbReference>
<evidence type="ECO:0000256" key="9">
    <source>
        <dbReference type="ARBA" id="ARBA00023136"/>
    </source>
</evidence>
<evidence type="ECO:0000256" key="1">
    <source>
        <dbReference type="ARBA" id="ARBA00004435"/>
    </source>
</evidence>
<dbReference type="OrthoDB" id="8770207at2759"/>
<keyword evidence="8 11" id="KW-1133">Transmembrane helix</keyword>
<evidence type="ECO:0000256" key="8">
    <source>
        <dbReference type="ARBA" id="ARBA00022989"/>
    </source>
</evidence>
<evidence type="ECO:0000256" key="3">
    <source>
        <dbReference type="ARBA" id="ARBA00008295"/>
    </source>
</evidence>
<feature type="transmembrane region" description="Helical" evidence="11">
    <location>
        <begin position="82"/>
        <end position="103"/>
    </location>
</feature>
<evidence type="ECO:0000256" key="7">
    <source>
        <dbReference type="ARBA" id="ARBA00022949"/>
    </source>
</evidence>
<dbReference type="InterPro" id="IPR006187">
    <property type="entry name" value="Claudin"/>
</dbReference>
<evidence type="ECO:0000256" key="10">
    <source>
        <dbReference type="SAM" id="MobiDB-lite"/>
    </source>
</evidence>
<dbReference type="GO" id="GO:0005886">
    <property type="term" value="C:plasma membrane"/>
    <property type="evidence" value="ECO:0007669"/>
    <property type="project" value="UniProtKB-SubCell"/>
</dbReference>
<dbReference type="EMBL" id="JANIIK010000114">
    <property type="protein sequence ID" value="KAJ3591419.1"/>
    <property type="molecule type" value="Genomic_DNA"/>
</dbReference>
<organism evidence="12 13">
    <name type="scientific">Muraenolepis orangiensis</name>
    <name type="common">Patagonian moray cod</name>
    <dbReference type="NCBI Taxonomy" id="630683"/>
    <lineage>
        <taxon>Eukaryota</taxon>
        <taxon>Metazoa</taxon>
        <taxon>Chordata</taxon>
        <taxon>Craniata</taxon>
        <taxon>Vertebrata</taxon>
        <taxon>Euteleostomi</taxon>
        <taxon>Actinopterygii</taxon>
        <taxon>Neopterygii</taxon>
        <taxon>Teleostei</taxon>
        <taxon>Neoteleostei</taxon>
        <taxon>Acanthomorphata</taxon>
        <taxon>Zeiogadaria</taxon>
        <taxon>Gadariae</taxon>
        <taxon>Gadiformes</taxon>
        <taxon>Muraenolepidoidei</taxon>
        <taxon>Muraenolepididae</taxon>
        <taxon>Muraenolepis</taxon>
    </lineage>
</organism>
<dbReference type="GO" id="GO:0005198">
    <property type="term" value="F:structural molecule activity"/>
    <property type="evidence" value="ECO:0007669"/>
    <property type="project" value="InterPro"/>
</dbReference>
<evidence type="ECO:0000313" key="12">
    <source>
        <dbReference type="EMBL" id="KAJ3591419.1"/>
    </source>
</evidence>
<keyword evidence="6 11" id="KW-0812">Transmembrane</keyword>
<keyword evidence="4" id="KW-0796">Tight junction</keyword>
<dbReference type="Proteomes" id="UP001148018">
    <property type="component" value="Unassembled WGS sequence"/>
</dbReference>
<evidence type="ECO:0000256" key="2">
    <source>
        <dbReference type="ARBA" id="ARBA00004651"/>
    </source>
</evidence>
<feature type="transmembrane region" description="Helical" evidence="11">
    <location>
        <begin position="115"/>
        <end position="135"/>
    </location>
</feature>
<protein>
    <recommendedName>
        <fullName evidence="14">Claudin</fullName>
    </recommendedName>
</protein>
<gene>
    <name evidence="12" type="ORF">NHX12_009364</name>
</gene>
<evidence type="ECO:0000256" key="5">
    <source>
        <dbReference type="ARBA" id="ARBA00022475"/>
    </source>
</evidence>
<accession>A0A9Q0DN61</accession>
<feature type="region of interest" description="Disordered" evidence="10">
    <location>
        <begin position="180"/>
        <end position="223"/>
    </location>
</feature>
<feature type="transmembrane region" description="Helical" evidence="11">
    <location>
        <begin position="155"/>
        <end position="175"/>
    </location>
</feature>
<evidence type="ECO:0000256" key="4">
    <source>
        <dbReference type="ARBA" id="ARBA00022427"/>
    </source>
</evidence>
<evidence type="ECO:0000313" key="13">
    <source>
        <dbReference type="Proteomes" id="UP001148018"/>
    </source>
</evidence>
<keyword evidence="5" id="KW-1003">Cell membrane</keyword>
<dbReference type="Gene3D" id="1.20.140.150">
    <property type="match status" value="1"/>
</dbReference>
<evidence type="ECO:0008006" key="14">
    <source>
        <dbReference type="Google" id="ProtNLM"/>
    </source>
</evidence>
<evidence type="ECO:0000256" key="6">
    <source>
        <dbReference type="ARBA" id="ARBA00022692"/>
    </source>
</evidence>
<keyword evidence="13" id="KW-1185">Reference proteome</keyword>
<name>A0A9Q0DN61_9TELE</name>
<dbReference type="InterPro" id="IPR004031">
    <property type="entry name" value="PMP22/EMP/MP20/Claudin"/>
</dbReference>
<dbReference type="PANTHER" id="PTHR12002">
    <property type="entry name" value="CLAUDIN"/>
    <property type="match status" value="1"/>
</dbReference>
<keyword evidence="9 11" id="KW-0472">Membrane</keyword>
<sequence>MDRWLERTALGLGITGWVCSVFTRFLALWTVSGTVNNVTAALPAYWDGAWLDWDHWDLAHDGSLHCSFYQRLMSLSGNFRSWRTLIVAAIGTGAFAVAVGATGLARFPNRGQVKVASGVLFVLAGVLLLVPIAWTCHHTSLPLEGAEDLRRDWGPALYFGWVSFGLMVAGGAFLLTRCPRSSQEPSGSEPVSRSPGEESENPLNSIHRTALTLSQYGRRSEPI</sequence>
<dbReference type="PRINTS" id="PR01077">
    <property type="entry name" value="CLAUDIN"/>
</dbReference>
<comment type="caution">
    <text evidence="12">The sequence shown here is derived from an EMBL/GenBank/DDBJ whole genome shotgun (WGS) entry which is preliminary data.</text>
</comment>
<proteinExistence type="inferred from homology"/>
<comment type="subcellular location">
    <subcellularLocation>
        <location evidence="1">Cell junction</location>
        <location evidence="1">Tight junction</location>
    </subcellularLocation>
    <subcellularLocation>
        <location evidence="2">Cell membrane</location>
        <topology evidence="2">Multi-pass membrane protein</topology>
    </subcellularLocation>
</comment>
<feature type="transmembrane region" description="Helical" evidence="11">
    <location>
        <begin position="9"/>
        <end position="29"/>
    </location>
</feature>
<dbReference type="Pfam" id="PF00822">
    <property type="entry name" value="PMP22_Claudin"/>
    <property type="match status" value="1"/>
</dbReference>
<feature type="compositionally biased region" description="Polar residues" evidence="10">
    <location>
        <begin position="180"/>
        <end position="191"/>
    </location>
</feature>
<dbReference type="AlphaFoldDB" id="A0A9Q0DN61"/>